<feature type="compositionally biased region" description="Polar residues" evidence="9">
    <location>
        <begin position="289"/>
        <end position="300"/>
    </location>
</feature>
<gene>
    <name evidence="12" type="ORF">ACJMK2_003895</name>
</gene>
<reference evidence="12 13" key="1">
    <citation type="submission" date="2024-11" db="EMBL/GenBank/DDBJ databases">
        <title>Chromosome-level genome assembly of the freshwater bivalve Anodonta woodiana.</title>
        <authorList>
            <person name="Chen X."/>
        </authorList>
    </citation>
    <scope>NUCLEOTIDE SEQUENCE [LARGE SCALE GENOMIC DNA]</scope>
    <source>
        <strain evidence="12">MN2024</strain>
        <tissue evidence="12">Gills</tissue>
    </source>
</reference>
<feature type="transmembrane region" description="Helical" evidence="10">
    <location>
        <begin position="213"/>
        <end position="237"/>
    </location>
</feature>
<keyword evidence="13" id="KW-1185">Reference proteome</keyword>
<comment type="similarity">
    <text evidence="8">Belongs to the G-protein coupled receptor 1 family.</text>
</comment>
<name>A0ABD3Y2I1_SINWO</name>
<keyword evidence="7 8" id="KW-0807">Transducer</keyword>
<evidence type="ECO:0000256" key="3">
    <source>
        <dbReference type="ARBA" id="ARBA00022989"/>
    </source>
</evidence>
<evidence type="ECO:0000256" key="8">
    <source>
        <dbReference type="RuleBase" id="RU000688"/>
    </source>
</evidence>
<dbReference type="PROSITE" id="PS50262">
    <property type="entry name" value="G_PROTEIN_RECEP_F1_2"/>
    <property type="match status" value="1"/>
</dbReference>
<organism evidence="12 13">
    <name type="scientific">Sinanodonta woodiana</name>
    <name type="common">Chinese pond mussel</name>
    <name type="synonym">Anodonta woodiana</name>
    <dbReference type="NCBI Taxonomy" id="1069815"/>
    <lineage>
        <taxon>Eukaryota</taxon>
        <taxon>Metazoa</taxon>
        <taxon>Spiralia</taxon>
        <taxon>Lophotrochozoa</taxon>
        <taxon>Mollusca</taxon>
        <taxon>Bivalvia</taxon>
        <taxon>Autobranchia</taxon>
        <taxon>Heteroconchia</taxon>
        <taxon>Palaeoheterodonta</taxon>
        <taxon>Unionida</taxon>
        <taxon>Unionoidea</taxon>
        <taxon>Unionidae</taxon>
        <taxon>Unioninae</taxon>
        <taxon>Sinanodonta</taxon>
    </lineage>
</organism>
<feature type="compositionally biased region" description="Low complexity" evidence="9">
    <location>
        <begin position="260"/>
        <end position="275"/>
    </location>
</feature>
<dbReference type="PRINTS" id="PR00237">
    <property type="entry name" value="GPCRRHODOPSN"/>
</dbReference>
<evidence type="ECO:0000256" key="4">
    <source>
        <dbReference type="ARBA" id="ARBA00023040"/>
    </source>
</evidence>
<comment type="subcellular location">
    <subcellularLocation>
        <location evidence="1">Membrane</location>
        <topology evidence="1">Multi-pass membrane protein</topology>
    </subcellularLocation>
</comment>
<evidence type="ECO:0000256" key="10">
    <source>
        <dbReference type="SAM" id="Phobius"/>
    </source>
</evidence>
<dbReference type="InterPro" id="IPR000276">
    <property type="entry name" value="GPCR_Rhodpsn"/>
</dbReference>
<protein>
    <recommendedName>
        <fullName evidence="11">G-protein coupled receptors family 1 profile domain-containing protein</fullName>
    </recommendedName>
</protein>
<evidence type="ECO:0000256" key="7">
    <source>
        <dbReference type="ARBA" id="ARBA00023224"/>
    </source>
</evidence>
<comment type="caution">
    <text evidence="12">The sequence shown here is derived from an EMBL/GenBank/DDBJ whole genome shotgun (WGS) entry which is preliminary data.</text>
</comment>
<dbReference type="PROSITE" id="PS00237">
    <property type="entry name" value="G_PROTEIN_RECEP_F1_1"/>
    <property type="match status" value="1"/>
</dbReference>
<evidence type="ECO:0000256" key="9">
    <source>
        <dbReference type="SAM" id="MobiDB-lite"/>
    </source>
</evidence>
<evidence type="ECO:0000256" key="5">
    <source>
        <dbReference type="ARBA" id="ARBA00023136"/>
    </source>
</evidence>
<dbReference type="EMBL" id="JBJQND010000001">
    <property type="protein sequence ID" value="KAL3891643.1"/>
    <property type="molecule type" value="Genomic_DNA"/>
</dbReference>
<dbReference type="PANTHER" id="PTHR24238:SF47">
    <property type="entry name" value="ECDYSTEROIDS_DOPAMINE RECEPTOR-RELATED"/>
    <property type="match status" value="1"/>
</dbReference>
<feature type="domain" description="G-protein coupled receptors family 1 profile" evidence="11">
    <location>
        <begin position="64"/>
        <end position="417"/>
    </location>
</feature>
<dbReference type="CDD" id="cd00637">
    <property type="entry name" value="7tm_classA_rhodopsin-like"/>
    <property type="match status" value="1"/>
</dbReference>
<feature type="transmembrane region" description="Helical" evidence="10">
    <location>
        <begin position="124"/>
        <end position="142"/>
    </location>
</feature>
<proteinExistence type="inferred from homology"/>
<accession>A0ABD3Y2I1</accession>
<dbReference type="GO" id="GO:0016020">
    <property type="term" value="C:membrane"/>
    <property type="evidence" value="ECO:0007669"/>
    <property type="project" value="UniProtKB-SubCell"/>
</dbReference>
<dbReference type="AlphaFoldDB" id="A0ABD3Y2I1"/>
<dbReference type="Pfam" id="PF00001">
    <property type="entry name" value="7tm_1"/>
    <property type="match status" value="1"/>
</dbReference>
<dbReference type="PANTHER" id="PTHR24238">
    <property type="entry name" value="G-PROTEIN COUPLED RECEPTOR"/>
    <property type="match status" value="1"/>
</dbReference>
<evidence type="ECO:0000313" key="12">
    <source>
        <dbReference type="EMBL" id="KAL3891643.1"/>
    </source>
</evidence>
<keyword evidence="3 10" id="KW-1133">Transmembrane helix</keyword>
<feature type="transmembrane region" description="Helical" evidence="10">
    <location>
        <begin position="163"/>
        <end position="183"/>
    </location>
</feature>
<dbReference type="Proteomes" id="UP001634394">
    <property type="component" value="Unassembled WGS sequence"/>
</dbReference>
<feature type="transmembrane region" description="Helical" evidence="10">
    <location>
        <begin position="356"/>
        <end position="377"/>
    </location>
</feature>
<dbReference type="Gene3D" id="1.20.1070.10">
    <property type="entry name" value="Rhodopsin 7-helix transmembrane proteins"/>
    <property type="match status" value="1"/>
</dbReference>
<keyword evidence="5 10" id="KW-0472">Membrane</keyword>
<evidence type="ECO:0000256" key="2">
    <source>
        <dbReference type="ARBA" id="ARBA00022692"/>
    </source>
</evidence>
<dbReference type="InterPro" id="IPR017452">
    <property type="entry name" value="GPCR_Rhodpsn_7TM"/>
</dbReference>
<evidence type="ECO:0000259" key="11">
    <source>
        <dbReference type="PROSITE" id="PS50262"/>
    </source>
</evidence>
<keyword evidence="6 8" id="KW-0675">Receptor</keyword>
<dbReference type="GO" id="GO:0004930">
    <property type="term" value="F:G protein-coupled receptor activity"/>
    <property type="evidence" value="ECO:0007669"/>
    <property type="project" value="UniProtKB-KW"/>
</dbReference>
<evidence type="ECO:0000256" key="6">
    <source>
        <dbReference type="ARBA" id="ARBA00023170"/>
    </source>
</evidence>
<keyword evidence="4 8" id="KW-0297">G-protein coupled receptor</keyword>
<keyword evidence="2 8" id="KW-0812">Transmembrane</keyword>
<evidence type="ECO:0000313" key="13">
    <source>
        <dbReference type="Proteomes" id="UP001634394"/>
    </source>
</evidence>
<feature type="transmembrane region" description="Helical" evidence="10">
    <location>
        <begin position="397"/>
        <end position="420"/>
    </location>
</feature>
<evidence type="ECO:0000256" key="1">
    <source>
        <dbReference type="ARBA" id="ARBA00004141"/>
    </source>
</evidence>
<feature type="region of interest" description="Disordered" evidence="9">
    <location>
        <begin position="253"/>
        <end position="300"/>
    </location>
</feature>
<feature type="transmembrane region" description="Helical" evidence="10">
    <location>
        <begin position="83"/>
        <end position="104"/>
    </location>
</feature>
<feature type="transmembrane region" description="Helical" evidence="10">
    <location>
        <begin position="48"/>
        <end position="71"/>
    </location>
</feature>
<sequence>MTTLAPASSVTVENNSTFSALNDTASVSTINEGLTLEEINDAIAKTHIGGAVFVGILMIIGFVGNFHVLLIYTFKTKPSNHRIFILCLGVLDMVTCSIGMPFILVDLRYPLMFYAAAVCKILRFVNYFMCTSSALILLVIAADRYRMICVPLGKQMSQTVAKISCGIAMSIGFAISWPAPVLYGYSEEHTGIGNITGVRCWTEERFKKTKYQAYFNFLLMFIVFGTFAILCVLYALIGAKIFKHKTFKSTVSDSKSVPLSTTGSSKDSSGTKESSIASTENAEEKIEMDSSNTFNSSQKGSSYKLKFTSYDLPWKSTGKIFKIGAKKKEYSIASDNNSGQKEKKKLSKEDTRTRRITFIMFMITLVFFCSFMPHLSLKIVVFMKSNFLKTVSPAGLYLYNTFVWSFFVNNMANPIIYGFCDKIFVRELRSFYGKLPCFSK</sequence>
<dbReference type="SUPFAM" id="SSF81321">
    <property type="entry name" value="Family A G protein-coupled receptor-like"/>
    <property type="match status" value="1"/>
</dbReference>